<comment type="similarity">
    <text evidence="1">Belongs to the FAH family.</text>
</comment>
<dbReference type="GO" id="GO:0016787">
    <property type="term" value="F:hydrolase activity"/>
    <property type="evidence" value="ECO:0007669"/>
    <property type="project" value="UniProtKB-KW"/>
</dbReference>
<dbReference type="EMBL" id="JAMYJR010000032">
    <property type="protein sequence ID" value="MCO8274697.1"/>
    <property type="molecule type" value="Genomic_DNA"/>
</dbReference>
<reference evidence="4 5" key="1">
    <citation type="submission" date="2022-06" db="EMBL/GenBank/DDBJ databases">
        <title>New Species of the Genus Actinoplanes, ActinopZanes ferrugineus.</title>
        <authorList>
            <person name="Ding P."/>
        </authorList>
    </citation>
    <scope>NUCLEOTIDE SEQUENCE [LARGE SCALE GENOMIC DNA]</scope>
    <source>
        <strain evidence="4 5">TRM88003</strain>
    </source>
</reference>
<keyword evidence="4" id="KW-0378">Hydrolase</keyword>
<dbReference type="Pfam" id="PF01557">
    <property type="entry name" value="FAA_hydrolase"/>
    <property type="match status" value="1"/>
</dbReference>
<organism evidence="4 5">
    <name type="scientific">Paractinoplanes aksuensis</name>
    <dbReference type="NCBI Taxonomy" id="2939490"/>
    <lineage>
        <taxon>Bacteria</taxon>
        <taxon>Bacillati</taxon>
        <taxon>Actinomycetota</taxon>
        <taxon>Actinomycetes</taxon>
        <taxon>Micromonosporales</taxon>
        <taxon>Micromonosporaceae</taxon>
        <taxon>Paractinoplanes</taxon>
    </lineage>
</organism>
<evidence type="ECO:0000313" key="5">
    <source>
        <dbReference type="Proteomes" id="UP001523369"/>
    </source>
</evidence>
<protein>
    <submittedName>
        <fullName evidence="4">Fumarylacetoacetate hydrolase family protein</fullName>
    </submittedName>
</protein>
<dbReference type="PANTHER" id="PTHR42796:SF7">
    <property type="entry name" value="2-DEHYDRO-3-DEOXY-D-ARABINONATE DEHYDRATASE"/>
    <property type="match status" value="1"/>
</dbReference>
<dbReference type="RefSeq" id="WP_253240763.1">
    <property type="nucleotide sequence ID" value="NZ_JAMYJR010000032.1"/>
</dbReference>
<evidence type="ECO:0000259" key="3">
    <source>
        <dbReference type="Pfam" id="PF01557"/>
    </source>
</evidence>
<gene>
    <name evidence="4" type="ORF">M1L60_29285</name>
</gene>
<comment type="caution">
    <text evidence="4">The sequence shown here is derived from an EMBL/GenBank/DDBJ whole genome shotgun (WGS) entry which is preliminary data.</text>
</comment>
<dbReference type="SUPFAM" id="SSF56529">
    <property type="entry name" value="FAH"/>
    <property type="match status" value="1"/>
</dbReference>
<dbReference type="Gene3D" id="3.90.850.10">
    <property type="entry name" value="Fumarylacetoacetase-like, C-terminal domain"/>
    <property type="match status" value="1"/>
</dbReference>
<keyword evidence="2" id="KW-0479">Metal-binding</keyword>
<accession>A0ABT1DV21</accession>
<keyword evidence="5" id="KW-1185">Reference proteome</keyword>
<dbReference type="InterPro" id="IPR011234">
    <property type="entry name" value="Fumarylacetoacetase-like_C"/>
</dbReference>
<dbReference type="PANTHER" id="PTHR42796">
    <property type="entry name" value="FUMARYLACETOACETATE HYDROLASE DOMAIN-CONTAINING PROTEIN 2A-RELATED"/>
    <property type="match status" value="1"/>
</dbReference>
<evidence type="ECO:0000256" key="2">
    <source>
        <dbReference type="ARBA" id="ARBA00022723"/>
    </source>
</evidence>
<feature type="domain" description="Fumarylacetoacetase-like C-terminal" evidence="3">
    <location>
        <begin position="106"/>
        <end position="276"/>
    </location>
</feature>
<proteinExistence type="inferred from homology"/>
<name>A0ABT1DV21_9ACTN</name>
<dbReference type="InterPro" id="IPR036663">
    <property type="entry name" value="Fumarylacetoacetase_C_sf"/>
</dbReference>
<evidence type="ECO:0000313" key="4">
    <source>
        <dbReference type="EMBL" id="MCO8274697.1"/>
    </source>
</evidence>
<dbReference type="Proteomes" id="UP001523369">
    <property type="component" value="Unassembled WGS sequence"/>
</dbReference>
<dbReference type="InterPro" id="IPR051121">
    <property type="entry name" value="FAH"/>
</dbReference>
<sequence length="280" mass="29922">MPISLHHLRAGDTSRWAVHQDGRWGDLGAGLADLLARPLDQARALIEAAARAAAGPRPGDGTLPPVDQQEVWAAGVTYLRSRDGRKEESGHGALYDDVYESDRPELFFKAGPGRVVALGEPVGIRADSGWDVPEAEVGLVLNSARELFGYTLGNDMSSRSIEGENPLYLPQAKMYDRACALGPAIVPSWSVTAPFEINLRVERDGEVAYSGKTSTSSMARSFDDLADWLFRAMTFPSGVVLLTGTGVVPDAGFTTRPGDTIEISSPTLGTLTNPVVTVGR</sequence>
<evidence type="ECO:0000256" key="1">
    <source>
        <dbReference type="ARBA" id="ARBA00010211"/>
    </source>
</evidence>